<reference evidence="2 3" key="1">
    <citation type="submission" date="2019-09" db="EMBL/GenBank/DDBJ databases">
        <title>Polymorphobacter sp. isolated from a lake in China.</title>
        <authorList>
            <person name="Liu Z."/>
        </authorList>
    </citation>
    <scope>NUCLEOTIDE SEQUENCE [LARGE SCALE GENOMIC DNA]</scope>
    <source>
        <strain evidence="2 3">D40P</strain>
    </source>
</reference>
<dbReference type="CDD" id="cd03194">
    <property type="entry name" value="GST_C_3"/>
    <property type="match status" value="1"/>
</dbReference>
<evidence type="ECO:0000313" key="3">
    <source>
        <dbReference type="Proteomes" id="UP000481327"/>
    </source>
</evidence>
<protein>
    <submittedName>
        <fullName evidence="2">Glutathione S-transferase family protein</fullName>
    </submittedName>
</protein>
<dbReference type="GO" id="GO:0006559">
    <property type="term" value="P:L-phenylalanine catabolic process"/>
    <property type="evidence" value="ECO:0007669"/>
    <property type="project" value="TreeGrafter"/>
</dbReference>
<dbReference type="Gene3D" id="3.40.30.10">
    <property type="entry name" value="Glutaredoxin"/>
    <property type="match status" value="1"/>
</dbReference>
<dbReference type="Pfam" id="PF13410">
    <property type="entry name" value="GST_C_2"/>
    <property type="match status" value="1"/>
</dbReference>
<dbReference type="GO" id="GO:0006749">
    <property type="term" value="P:glutathione metabolic process"/>
    <property type="evidence" value="ECO:0007669"/>
    <property type="project" value="TreeGrafter"/>
</dbReference>
<dbReference type="GO" id="GO:0004364">
    <property type="term" value="F:glutathione transferase activity"/>
    <property type="evidence" value="ECO:0007669"/>
    <property type="project" value="TreeGrafter"/>
</dbReference>
<dbReference type="SUPFAM" id="SSF47616">
    <property type="entry name" value="GST C-terminal domain-like"/>
    <property type="match status" value="1"/>
</dbReference>
<feature type="domain" description="GST N-terminal" evidence="1">
    <location>
        <begin position="1"/>
        <end position="82"/>
    </location>
</feature>
<comment type="caution">
    <text evidence="2">The sequence shown here is derived from an EMBL/GenBank/DDBJ whole genome shotgun (WGS) entry which is preliminary data.</text>
</comment>
<evidence type="ECO:0000259" key="1">
    <source>
        <dbReference type="PROSITE" id="PS50404"/>
    </source>
</evidence>
<dbReference type="InterPro" id="IPR036249">
    <property type="entry name" value="Thioredoxin-like_sf"/>
</dbReference>
<name>A0A7C9GNF1_9SPHN</name>
<dbReference type="AlphaFoldDB" id="A0A7C9GNF1"/>
<dbReference type="PROSITE" id="PS50404">
    <property type="entry name" value="GST_NTER"/>
    <property type="match status" value="1"/>
</dbReference>
<dbReference type="OrthoDB" id="9799538at2"/>
<dbReference type="Gene3D" id="1.20.1050.10">
    <property type="match status" value="1"/>
</dbReference>
<sequence length="223" mass="24587">MKLVIANRAYSSWSLRGWLAAKQSGLPFTTMLVPMDTPEWKSGAAKIDMPSGKVPVLWDGKTPVWDSFAIILWLSDKGGHDRYWPRELPARGLAYAMAAEMHSGFPALRAGCPMNLKERFPSFAPTAEIMAEVARVDALWSQARAEHGADTDLPWLFGPLSAADIMYAPVVTRIDTYHLPVSPAARAYVDAMLAHPWMAEWIAEAKAETFPFDRYPVAGGVPA</sequence>
<gene>
    <name evidence="2" type="ORF">F3168_05205</name>
</gene>
<evidence type="ECO:0000313" key="2">
    <source>
        <dbReference type="EMBL" id="MQT16657.1"/>
    </source>
</evidence>
<dbReference type="EMBL" id="WIOL01000002">
    <property type="protein sequence ID" value="MQT16657.1"/>
    <property type="molecule type" value="Genomic_DNA"/>
</dbReference>
<proteinExistence type="predicted"/>
<organism evidence="2 3">
    <name type="scientific">Sandarakinorhabdus fusca</name>
    <dbReference type="NCBI Taxonomy" id="1439888"/>
    <lineage>
        <taxon>Bacteria</taxon>
        <taxon>Pseudomonadati</taxon>
        <taxon>Pseudomonadota</taxon>
        <taxon>Alphaproteobacteria</taxon>
        <taxon>Sphingomonadales</taxon>
        <taxon>Sphingosinicellaceae</taxon>
        <taxon>Sandarakinorhabdus</taxon>
    </lineage>
</organism>
<dbReference type="PANTHER" id="PTHR42673">
    <property type="entry name" value="MALEYLACETOACETATE ISOMERASE"/>
    <property type="match status" value="1"/>
</dbReference>
<dbReference type="PANTHER" id="PTHR42673:SF4">
    <property type="entry name" value="MALEYLACETOACETATE ISOMERASE"/>
    <property type="match status" value="1"/>
</dbReference>
<dbReference type="Proteomes" id="UP000481327">
    <property type="component" value="Unassembled WGS sequence"/>
</dbReference>
<dbReference type="Pfam" id="PF13409">
    <property type="entry name" value="GST_N_2"/>
    <property type="match status" value="1"/>
</dbReference>
<dbReference type="RefSeq" id="WP_152577133.1">
    <property type="nucleotide sequence ID" value="NZ_JAATJI010000001.1"/>
</dbReference>
<accession>A0A7C9GNF1</accession>
<dbReference type="GO" id="GO:0016034">
    <property type="term" value="F:maleylacetoacetate isomerase activity"/>
    <property type="evidence" value="ECO:0007669"/>
    <property type="project" value="TreeGrafter"/>
</dbReference>
<dbReference type="InterPro" id="IPR036282">
    <property type="entry name" value="Glutathione-S-Trfase_C_sf"/>
</dbReference>
<keyword evidence="3" id="KW-1185">Reference proteome</keyword>
<keyword evidence="2" id="KW-0808">Transferase</keyword>
<dbReference type="SUPFAM" id="SSF52833">
    <property type="entry name" value="Thioredoxin-like"/>
    <property type="match status" value="1"/>
</dbReference>
<dbReference type="InterPro" id="IPR004045">
    <property type="entry name" value="Glutathione_S-Trfase_N"/>
</dbReference>